<evidence type="ECO:0000256" key="1">
    <source>
        <dbReference type="ARBA" id="ARBA00001966"/>
    </source>
</evidence>
<sequence>MNTRYTTIGNWFKETYQMKVVKLAIDGGFTCPNRDGTLSTEGCLFCNAYGSGEYSGVVENGVRIQGQTIEKQIESQKQLISKKWCPDAYLAYFQNFTNTYGAIPYLKQQYDAALNGDAVMGLVIATRPDCITEEIVKLIHSYTEKHLVWVELGLQSSHSESLKRLKTQYTRDQFERAFKLLADYEIKTVVHLILGLENETKTSFLETVAYVNELKPFGVKMHMLNVLDGTELAKQYLESPFPLLTRDTYIEWICDGLEWLNPQVTIHRVTGDGIHEDLIAPLWIKDKRKVLNGIMKELKRRNTYQGFRLK</sequence>
<dbReference type="Pfam" id="PF04055">
    <property type="entry name" value="Radical_SAM"/>
    <property type="match status" value="1"/>
</dbReference>
<evidence type="ECO:0000259" key="7">
    <source>
        <dbReference type="PROSITE" id="PS51918"/>
    </source>
</evidence>
<keyword evidence="4" id="KW-0479">Metal-binding</keyword>
<dbReference type="InterPro" id="IPR023404">
    <property type="entry name" value="rSAM_horseshoe"/>
</dbReference>
<dbReference type="PANTHER" id="PTHR11135">
    <property type="entry name" value="HISTONE ACETYLTRANSFERASE-RELATED"/>
    <property type="match status" value="1"/>
</dbReference>
<dbReference type="NCBIfam" id="TIGR01212">
    <property type="entry name" value="TIGR01212 family radical SAM protein"/>
    <property type="match status" value="1"/>
</dbReference>
<keyword evidence="2" id="KW-0004">4Fe-4S</keyword>
<keyword evidence="3" id="KW-0949">S-adenosyl-L-methionine</keyword>
<evidence type="ECO:0000256" key="2">
    <source>
        <dbReference type="ARBA" id="ARBA00022485"/>
    </source>
</evidence>
<dbReference type="SMART" id="SM00729">
    <property type="entry name" value="Elp3"/>
    <property type="match status" value="1"/>
</dbReference>
<dbReference type="Pfam" id="PF16199">
    <property type="entry name" value="Radical_SAM_C"/>
    <property type="match status" value="1"/>
</dbReference>
<dbReference type="InterPro" id="IPR032432">
    <property type="entry name" value="Radical_SAM_C"/>
</dbReference>
<dbReference type="InterPro" id="IPR058240">
    <property type="entry name" value="rSAM_sf"/>
</dbReference>
<keyword evidence="9" id="KW-1185">Reference proteome</keyword>
<reference evidence="8 9" key="1">
    <citation type="submission" date="2021-01" db="EMBL/GenBank/DDBJ databases">
        <title>Genomic Encyclopedia of Type Strains, Phase IV (KMG-IV): sequencing the most valuable type-strain genomes for metagenomic binning, comparative biology and taxonomic classification.</title>
        <authorList>
            <person name="Goeker M."/>
        </authorList>
    </citation>
    <scope>NUCLEOTIDE SEQUENCE [LARGE SCALE GENOMIC DNA]</scope>
    <source>
        <strain evidence="8 9">DSM 24436</strain>
    </source>
</reference>
<evidence type="ECO:0000256" key="4">
    <source>
        <dbReference type="ARBA" id="ARBA00022723"/>
    </source>
</evidence>
<evidence type="ECO:0000256" key="5">
    <source>
        <dbReference type="ARBA" id="ARBA00023004"/>
    </source>
</evidence>
<dbReference type="SFLD" id="SFLDG01086">
    <property type="entry name" value="elongater_protein-like"/>
    <property type="match status" value="1"/>
</dbReference>
<dbReference type="RefSeq" id="WP_204665060.1">
    <property type="nucleotide sequence ID" value="NZ_JAFBDT010000024.1"/>
</dbReference>
<organism evidence="8 9">
    <name type="scientific">Fusibacter tunisiensis</name>
    <dbReference type="NCBI Taxonomy" id="1008308"/>
    <lineage>
        <taxon>Bacteria</taxon>
        <taxon>Bacillati</taxon>
        <taxon>Bacillota</taxon>
        <taxon>Clostridia</taxon>
        <taxon>Eubacteriales</taxon>
        <taxon>Eubacteriales Family XII. Incertae Sedis</taxon>
        <taxon>Fusibacter</taxon>
    </lineage>
</organism>
<dbReference type="Proteomes" id="UP000767854">
    <property type="component" value="Unassembled WGS sequence"/>
</dbReference>
<keyword evidence="6" id="KW-0411">Iron-sulfur</keyword>
<protein>
    <submittedName>
        <fullName evidence="8">Radical SAM protein (TIGR01212 family)</fullName>
    </submittedName>
</protein>
<evidence type="ECO:0000313" key="9">
    <source>
        <dbReference type="Proteomes" id="UP000767854"/>
    </source>
</evidence>
<dbReference type="Gene3D" id="3.80.30.20">
    <property type="entry name" value="tm_1862 like domain"/>
    <property type="match status" value="1"/>
</dbReference>
<evidence type="ECO:0000313" key="8">
    <source>
        <dbReference type="EMBL" id="MBM7562632.1"/>
    </source>
</evidence>
<dbReference type="InterPro" id="IPR005911">
    <property type="entry name" value="YhcC-like"/>
</dbReference>
<dbReference type="EMBL" id="JAFBDT010000024">
    <property type="protein sequence ID" value="MBM7562632.1"/>
    <property type="molecule type" value="Genomic_DNA"/>
</dbReference>
<dbReference type="PROSITE" id="PS51918">
    <property type="entry name" value="RADICAL_SAM"/>
    <property type="match status" value="1"/>
</dbReference>
<dbReference type="PANTHER" id="PTHR11135:SF1">
    <property type="entry name" value="PROTEIN YHCC"/>
    <property type="match status" value="1"/>
</dbReference>
<proteinExistence type="predicted"/>
<keyword evidence="5" id="KW-0408">Iron</keyword>
<accession>A0ABS2MTC5</accession>
<dbReference type="InterPro" id="IPR007197">
    <property type="entry name" value="rSAM"/>
</dbReference>
<feature type="domain" description="Radical SAM core" evidence="7">
    <location>
        <begin position="15"/>
        <end position="263"/>
    </location>
</feature>
<gene>
    <name evidence="8" type="ORF">JOC49_002193</name>
</gene>
<dbReference type="InterPro" id="IPR006638">
    <property type="entry name" value="Elp3/MiaA/NifB-like_rSAM"/>
</dbReference>
<comment type="caution">
    <text evidence="8">The sequence shown here is derived from an EMBL/GenBank/DDBJ whole genome shotgun (WGS) entry which is preliminary data.</text>
</comment>
<dbReference type="SUPFAM" id="SSF102114">
    <property type="entry name" value="Radical SAM enzymes"/>
    <property type="match status" value="1"/>
</dbReference>
<name>A0ABS2MTC5_9FIRM</name>
<dbReference type="SFLD" id="SFLDS00029">
    <property type="entry name" value="Radical_SAM"/>
    <property type="match status" value="1"/>
</dbReference>
<dbReference type="SFLD" id="SFLDG01091">
    <property type="entry name" value="uncharacterized_CHP01210-like"/>
    <property type="match status" value="1"/>
</dbReference>
<evidence type="ECO:0000256" key="6">
    <source>
        <dbReference type="ARBA" id="ARBA00023014"/>
    </source>
</evidence>
<evidence type="ECO:0000256" key="3">
    <source>
        <dbReference type="ARBA" id="ARBA00022691"/>
    </source>
</evidence>
<comment type="cofactor">
    <cofactor evidence="1">
        <name>[4Fe-4S] cluster</name>
        <dbReference type="ChEBI" id="CHEBI:49883"/>
    </cofactor>
</comment>
<dbReference type="InterPro" id="IPR039661">
    <property type="entry name" value="ELP3"/>
</dbReference>